<proteinExistence type="inferred from homology"/>
<protein>
    <submittedName>
        <fullName evidence="2">ComF family protein</fullName>
    </submittedName>
</protein>
<dbReference type="InterPro" id="IPR000836">
    <property type="entry name" value="PRTase_dom"/>
</dbReference>
<dbReference type="InterPro" id="IPR029057">
    <property type="entry name" value="PRTase-like"/>
</dbReference>
<dbReference type="InterPro" id="IPR051910">
    <property type="entry name" value="ComF/GntX_DNA_util-trans"/>
</dbReference>
<sequence length="189" mass="21420">MFCLNCGSFSIFTFCKICEFSLKEPTLALREVEGFKIYSFYEYSAIKNLIHSKHKFHGSFVYKALANLSFKKFAKNFTLNLKANVVAIDDHILHGYSHTAILAKAMSSKNLRPIYHVLHATSKVTYSGKSTKFRQDNPRNFKILKSPKYPVILVDDIITTATTMIEAKSALEKAGFEVLFGLVLADARY</sequence>
<dbReference type="SUPFAM" id="SSF53271">
    <property type="entry name" value="PRTase-like"/>
    <property type="match status" value="1"/>
</dbReference>
<dbReference type="Proteomes" id="UP000650616">
    <property type="component" value="Unassembled WGS sequence"/>
</dbReference>
<evidence type="ECO:0000313" key="3">
    <source>
        <dbReference type="Proteomes" id="UP000650616"/>
    </source>
</evidence>
<evidence type="ECO:0000313" key="2">
    <source>
        <dbReference type="EMBL" id="MBE3608852.1"/>
    </source>
</evidence>
<comment type="similarity">
    <text evidence="1">Belongs to the ComF/GntX family.</text>
</comment>
<keyword evidence="3" id="KW-1185">Reference proteome</keyword>
<reference evidence="2 3" key="1">
    <citation type="submission" date="2015-08" db="EMBL/GenBank/DDBJ databases">
        <title>Comparative genomics of the Campylobacter concisus group.</title>
        <authorList>
            <person name="Yee E."/>
            <person name="Chapman M.H."/>
            <person name="Huynh S."/>
            <person name="Bono J.L."/>
            <person name="On S.L."/>
            <person name="St Leger J."/>
            <person name="Foster G."/>
            <person name="Parker C.T."/>
            <person name="Miller W.G."/>
        </authorList>
    </citation>
    <scope>NUCLEOTIDE SEQUENCE [LARGE SCALE GENOMIC DNA]</scope>
    <source>
        <strain evidence="2 3">RM9337</strain>
    </source>
</reference>
<evidence type="ECO:0000256" key="1">
    <source>
        <dbReference type="ARBA" id="ARBA00008007"/>
    </source>
</evidence>
<organism evidence="2 3">
    <name type="scientific">Campylobacter californiensis</name>
    <dbReference type="NCBI Taxonomy" id="1032243"/>
    <lineage>
        <taxon>Bacteria</taxon>
        <taxon>Pseudomonadati</taxon>
        <taxon>Campylobacterota</taxon>
        <taxon>Epsilonproteobacteria</taxon>
        <taxon>Campylobacterales</taxon>
        <taxon>Campylobacteraceae</taxon>
        <taxon>Campylobacter</taxon>
    </lineage>
</organism>
<name>A0AAW3ZVD1_9BACT</name>
<comment type="caution">
    <text evidence="2">The sequence shown here is derived from an EMBL/GenBank/DDBJ whole genome shotgun (WGS) entry which is preliminary data.</text>
</comment>
<dbReference type="AlphaFoldDB" id="A0AAW3ZVD1"/>
<gene>
    <name evidence="2" type="ORF">CCAL9337_08980</name>
</gene>
<dbReference type="Gene3D" id="3.40.50.2020">
    <property type="match status" value="1"/>
</dbReference>
<dbReference type="CDD" id="cd06223">
    <property type="entry name" value="PRTases_typeI"/>
    <property type="match status" value="1"/>
</dbReference>
<dbReference type="EMBL" id="LIWG01000016">
    <property type="protein sequence ID" value="MBE3608852.1"/>
    <property type="molecule type" value="Genomic_DNA"/>
</dbReference>
<dbReference type="PANTHER" id="PTHR47505">
    <property type="entry name" value="DNA UTILIZATION PROTEIN YHGH"/>
    <property type="match status" value="1"/>
</dbReference>
<dbReference type="PANTHER" id="PTHR47505:SF1">
    <property type="entry name" value="DNA UTILIZATION PROTEIN YHGH"/>
    <property type="match status" value="1"/>
</dbReference>
<dbReference type="RefSeq" id="WP_170017240.1">
    <property type="nucleotide sequence ID" value="NZ_CP012545.1"/>
</dbReference>
<accession>A0AAW3ZVD1</accession>